<dbReference type="Gene3D" id="1.20.1280.50">
    <property type="match status" value="1"/>
</dbReference>
<dbReference type="AlphaFoldDB" id="A0AA88GXU1"/>
<dbReference type="RefSeq" id="XP_044551626.1">
    <property type="nucleotide sequence ID" value="XM_044688026.1"/>
</dbReference>
<evidence type="ECO:0000313" key="5">
    <source>
        <dbReference type="Proteomes" id="UP000816034"/>
    </source>
</evidence>
<evidence type="ECO:0000313" key="4">
    <source>
        <dbReference type="EMBL" id="KAG2387634.1"/>
    </source>
</evidence>
<evidence type="ECO:0000256" key="2">
    <source>
        <dbReference type="SAM" id="Phobius"/>
    </source>
</evidence>
<feature type="transmembrane region" description="Helical" evidence="2">
    <location>
        <begin position="456"/>
        <end position="479"/>
    </location>
</feature>
<feature type="transmembrane region" description="Helical" evidence="2">
    <location>
        <begin position="499"/>
        <end position="518"/>
    </location>
</feature>
<keyword evidence="2" id="KW-0472">Membrane</keyword>
<protein>
    <recommendedName>
        <fullName evidence="3">F-box domain-containing protein</fullName>
    </recommendedName>
</protein>
<keyword evidence="2" id="KW-0812">Transmembrane</keyword>
<dbReference type="Proteomes" id="UP000816034">
    <property type="component" value="Unassembled WGS sequence"/>
</dbReference>
<comment type="caution">
    <text evidence="4">The sequence shown here is derived from an EMBL/GenBank/DDBJ whole genome shotgun (WGS) entry which is preliminary data.</text>
</comment>
<proteinExistence type="predicted"/>
<evidence type="ECO:0000256" key="1">
    <source>
        <dbReference type="SAM" id="MobiDB-lite"/>
    </source>
</evidence>
<feature type="transmembrane region" description="Helical" evidence="2">
    <location>
        <begin position="622"/>
        <end position="642"/>
    </location>
</feature>
<name>A0AA88GXU1_NAELO</name>
<dbReference type="InterPro" id="IPR001810">
    <property type="entry name" value="F-box_dom"/>
</dbReference>
<reference evidence="4 5" key="1">
    <citation type="journal article" date="2018" name="BMC Genomics">
        <title>The genome of Naegleria lovaniensis, the basis for a comparative approach to unravel pathogenicity factors of the human pathogenic amoeba N. fowleri.</title>
        <authorList>
            <person name="Liechti N."/>
            <person name="Schurch N."/>
            <person name="Bruggmann R."/>
            <person name="Wittwer M."/>
        </authorList>
    </citation>
    <scope>NUCLEOTIDE SEQUENCE [LARGE SCALE GENOMIC DNA]</scope>
    <source>
        <strain evidence="4 5">ATCC 30569</strain>
    </source>
</reference>
<keyword evidence="2" id="KW-1133">Transmembrane helix</keyword>
<feature type="transmembrane region" description="Helical" evidence="2">
    <location>
        <begin position="684"/>
        <end position="705"/>
    </location>
</feature>
<sequence length="706" mass="83340">MVRVAILDEEDSPRIQPSSKSEEDTMMIHERAEHTEISINTSQRIDEIINTNSTWNSTRIMDPFAIQTEELDLQQQRQQQEQPFTTIVFTPNNHHTNDENDSNTLRFFTTNSNTTLHKDHEEKPTSLVLEQEMIMPRDHTNDVCVTQKVHTLDSNLTHSSRDHDMILSHQEPQHPSSFPTPAFSPLSILNWIQDKLHLNSNPKGFEKSYLPPEVCLRIFHFVDHDQLFITIRLVCKQWRQIVEEEMFFMPVSTFYKILQHELQRLKENHSLTQTEHIPPPPSTVVVELPTFDVKQNLLHFLLFKYTLKYYKTYSIGFKNFVQNTYLNFRAKEKELNYKLPHPITPPAKLFNQIGVSSDSVDFLFLKIMFFEFTSNEQQEEYSKILHQDSSNSDNDALSYGDSPMDRKFSIILEKKEIGFNWFEIYTKVRHEYHRFTQFMEERSTSLDQMYHITRMFYLPFAILLIIISMLLALVKYLAIDNAIHDEMSYDSLTVPEFDYFWMFCFGLIIISVTILGNIPLTIMLRIFRDWIYIVEQFHIRERYKSKNIKFFYRVKKHVYIGEILRRALIHAGIFVVLLGIMISLCLQCMRLMFPLTISYHAFNNFQLSMSNYFMRETFGKGAVIMSPLFICAPFAAMSYFLLSNRVYTHYMLLSNNRYLCGMAFLFALYTVFCMLWLSVISMDLYFKVLCVGSLILLVFFSSCIFA</sequence>
<feature type="region of interest" description="Disordered" evidence="1">
    <location>
        <begin position="1"/>
        <end position="24"/>
    </location>
</feature>
<feature type="transmembrane region" description="Helical" evidence="2">
    <location>
        <begin position="573"/>
        <end position="602"/>
    </location>
</feature>
<evidence type="ECO:0000259" key="3">
    <source>
        <dbReference type="PROSITE" id="PS50181"/>
    </source>
</evidence>
<dbReference type="InterPro" id="IPR036047">
    <property type="entry name" value="F-box-like_dom_sf"/>
</dbReference>
<dbReference type="PROSITE" id="PS50181">
    <property type="entry name" value="FBOX"/>
    <property type="match status" value="1"/>
</dbReference>
<accession>A0AA88GXU1</accession>
<dbReference type="CDD" id="cd09917">
    <property type="entry name" value="F-box_SF"/>
    <property type="match status" value="1"/>
</dbReference>
<feature type="domain" description="F-box" evidence="3">
    <location>
        <begin position="204"/>
        <end position="251"/>
    </location>
</feature>
<dbReference type="Pfam" id="PF12937">
    <property type="entry name" value="F-box-like"/>
    <property type="match status" value="1"/>
</dbReference>
<keyword evidence="5" id="KW-1185">Reference proteome</keyword>
<dbReference type="EMBL" id="PYSW02000012">
    <property type="protein sequence ID" value="KAG2387634.1"/>
    <property type="molecule type" value="Genomic_DNA"/>
</dbReference>
<gene>
    <name evidence="4" type="ORF">C9374_001228</name>
</gene>
<dbReference type="SUPFAM" id="SSF81383">
    <property type="entry name" value="F-box domain"/>
    <property type="match status" value="1"/>
</dbReference>
<dbReference type="GeneID" id="68093684"/>
<feature type="transmembrane region" description="Helical" evidence="2">
    <location>
        <begin position="658"/>
        <end position="678"/>
    </location>
</feature>
<organism evidence="4 5">
    <name type="scientific">Naegleria lovaniensis</name>
    <name type="common">Amoeba</name>
    <dbReference type="NCBI Taxonomy" id="51637"/>
    <lineage>
        <taxon>Eukaryota</taxon>
        <taxon>Discoba</taxon>
        <taxon>Heterolobosea</taxon>
        <taxon>Tetramitia</taxon>
        <taxon>Eutetramitia</taxon>
        <taxon>Vahlkampfiidae</taxon>
        <taxon>Naegleria</taxon>
    </lineage>
</organism>